<organism evidence="1">
    <name type="scientific">Arcobacter sp. AZ-2023</name>
    <dbReference type="NCBI Taxonomy" id="3074453"/>
    <lineage>
        <taxon>Bacteria</taxon>
        <taxon>Pseudomonadati</taxon>
        <taxon>Campylobacterota</taxon>
        <taxon>Epsilonproteobacteria</taxon>
        <taxon>Campylobacterales</taxon>
        <taxon>Arcobacteraceae</taxon>
        <taxon>Arcobacter</taxon>
    </lineage>
</organism>
<accession>A0AA96I2B7</accession>
<gene>
    <name evidence="1" type="ORF">RJG54_07730</name>
</gene>
<dbReference type="AlphaFoldDB" id="A0AA96I2B7"/>
<sequence length="122" mass="14394">MMVNLQNKKNEIIHQIGEDGLKRLKFSKILKLIENEIKELMDYWIVKQIHQMVNEVFNINISAPLFYRFCEKNIKKDENLKVEKNHKIDKGVSQNRNTKKEEKSILDSDELNAIAMYGSSKL</sequence>
<proteinExistence type="predicted"/>
<evidence type="ECO:0000313" key="1">
    <source>
        <dbReference type="EMBL" id="WNL16110.1"/>
    </source>
</evidence>
<protein>
    <submittedName>
        <fullName evidence="1">Uncharacterized protein</fullName>
    </submittedName>
</protein>
<reference evidence="1" key="1">
    <citation type="submission" date="2023-09" db="EMBL/GenBank/DDBJ databases">
        <title>Arcobacter tbilisiensis sp. nov. isolated from chicken meat in Tbilisi, Georgia.</title>
        <authorList>
            <person name="Matthias R."/>
            <person name="Zautner A.E."/>
        </authorList>
    </citation>
    <scope>NUCLEOTIDE SEQUENCE</scope>
    <source>
        <strain evidence="1">LEO 107</strain>
    </source>
</reference>
<name>A0AA96I2B7_9BACT</name>
<dbReference type="EMBL" id="CP134846">
    <property type="protein sequence ID" value="WNL16110.1"/>
    <property type="molecule type" value="Genomic_DNA"/>
</dbReference>